<dbReference type="GeneID" id="90073040"/>
<evidence type="ECO:0000256" key="9">
    <source>
        <dbReference type="ARBA" id="ARBA00025599"/>
    </source>
</evidence>
<dbReference type="GO" id="GO:0000027">
    <property type="term" value="P:ribosomal large subunit assembly"/>
    <property type="evidence" value="ECO:0007669"/>
    <property type="project" value="TreeGrafter"/>
</dbReference>
<proteinExistence type="inferred from homology"/>
<evidence type="ECO:0000313" key="13">
    <source>
        <dbReference type="Proteomes" id="UP001360560"/>
    </source>
</evidence>
<dbReference type="SUPFAM" id="SSF53098">
    <property type="entry name" value="Ribonuclease H-like"/>
    <property type="match status" value="1"/>
</dbReference>
<dbReference type="Gene3D" id="3.30.420.10">
    <property type="entry name" value="Ribonuclease H-like superfamily/Ribonuclease H"/>
    <property type="match status" value="1"/>
</dbReference>
<reference evidence="12 13" key="1">
    <citation type="journal article" date="2023" name="Elife">
        <title>Identification of key yeast species and microbe-microbe interactions impacting larval growth of Drosophila in the wild.</title>
        <authorList>
            <person name="Mure A."/>
            <person name="Sugiura Y."/>
            <person name="Maeda R."/>
            <person name="Honda K."/>
            <person name="Sakurai N."/>
            <person name="Takahashi Y."/>
            <person name="Watada M."/>
            <person name="Katoh T."/>
            <person name="Gotoh A."/>
            <person name="Gotoh Y."/>
            <person name="Taniguchi I."/>
            <person name="Nakamura K."/>
            <person name="Hayashi T."/>
            <person name="Katayama T."/>
            <person name="Uemura T."/>
            <person name="Hattori Y."/>
        </authorList>
    </citation>
    <scope>NUCLEOTIDE SEQUENCE [LARGE SCALE GENOMIC DNA]</scope>
    <source>
        <strain evidence="12 13">SC-9</strain>
    </source>
</reference>
<feature type="compositionally biased region" description="Polar residues" evidence="10">
    <location>
        <begin position="13"/>
        <end position="25"/>
    </location>
</feature>
<dbReference type="AlphaFoldDB" id="A0AAV5QK56"/>
<organism evidence="12 13">
    <name type="scientific">Saccharomycopsis crataegensis</name>
    <dbReference type="NCBI Taxonomy" id="43959"/>
    <lineage>
        <taxon>Eukaryota</taxon>
        <taxon>Fungi</taxon>
        <taxon>Dikarya</taxon>
        <taxon>Ascomycota</taxon>
        <taxon>Saccharomycotina</taxon>
        <taxon>Saccharomycetes</taxon>
        <taxon>Saccharomycopsidaceae</taxon>
        <taxon>Saccharomycopsis</taxon>
    </lineage>
</organism>
<comment type="similarity">
    <text evidence="2">Belongs to the REXO4 family.</text>
</comment>
<keyword evidence="8" id="KW-0539">Nucleus</keyword>
<evidence type="ECO:0000256" key="8">
    <source>
        <dbReference type="ARBA" id="ARBA00023242"/>
    </source>
</evidence>
<dbReference type="GO" id="GO:0003676">
    <property type="term" value="F:nucleic acid binding"/>
    <property type="evidence" value="ECO:0007669"/>
    <property type="project" value="InterPro"/>
</dbReference>
<dbReference type="PANTHER" id="PTHR12801">
    <property type="entry name" value="RNA EXONUCLEASE REXO1 / RECO3 FAMILY MEMBER-RELATED"/>
    <property type="match status" value="1"/>
</dbReference>
<evidence type="ECO:0000313" key="12">
    <source>
        <dbReference type="EMBL" id="GMM35061.1"/>
    </source>
</evidence>
<dbReference type="EMBL" id="BTFZ01000004">
    <property type="protein sequence ID" value="GMM35061.1"/>
    <property type="molecule type" value="Genomic_DNA"/>
</dbReference>
<name>A0AAV5QK56_9ASCO</name>
<dbReference type="InterPro" id="IPR037431">
    <property type="entry name" value="REX4_DEDDh_dom"/>
</dbReference>
<dbReference type="GO" id="GO:0008408">
    <property type="term" value="F:3'-5' exonuclease activity"/>
    <property type="evidence" value="ECO:0007669"/>
    <property type="project" value="InterPro"/>
</dbReference>
<keyword evidence="13" id="KW-1185">Reference proteome</keyword>
<feature type="compositionally biased region" description="Basic residues" evidence="10">
    <location>
        <begin position="35"/>
        <end position="51"/>
    </location>
</feature>
<sequence>MNIDMAINKEKTLNSNKNGDKSNNYKPNNNEKSKNGKSKSKDKVKKPRKVHPAAIRARQKEVNRFLGSVLLGVPEPPKKPKPVSLWDMVQWAQNENVSLEDFSKKMKGIGKLTTMNVPKKTSAPSDGKNQADIGKFLAMDCEFVGVGKLRESALARVSLVNYHGHVVLDEYVRPEERVTDWRTWVSGVTPYHMRKAITFKEAQEKVKVLLEGRILVGHAIQNDLEALKLKHPREDIRDTSLLSAYRKYAGGKTPALKKLALEILDFCIQAGDHSSVEDSRTTMLLYRLRKKDFENGKR</sequence>
<feature type="region of interest" description="Disordered" evidence="10">
    <location>
        <begin position="1"/>
        <end position="54"/>
    </location>
</feature>
<dbReference type="RefSeq" id="XP_064852061.1">
    <property type="nucleotide sequence ID" value="XM_064995989.1"/>
</dbReference>
<comment type="subcellular location">
    <subcellularLocation>
        <location evidence="1">Nucleus</location>
    </subcellularLocation>
</comment>
<keyword evidence="6" id="KW-0378">Hydrolase</keyword>
<dbReference type="Pfam" id="PF00929">
    <property type="entry name" value="RNase_T"/>
    <property type="match status" value="1"/>
</dbReference>
<evidence type="ECO:0000259" key="11">
    <source>
        <dbReference type="SMART" id="SM00479"/>
    </source>
</evidence>
<evidence type="ECO:0000256" key="7">
    <source>
        <dbReference type="ARBA" id="ARBA00022839"/>
    </source>
</evidence>
<dbReference type="PANTHER" id="PTHR12801:SF45">
    <property type="entry name" value="RNA EXONUCLEASE 4"/>
    <property type="match status" value="1"/>
</dbReference>
<dbReference type="InterPro" id="IPR012337">
    <property type="entry name" value="RNaseH-like_sf"/>
</dbReference>
<dbReference type="CDD" id="cd06144">
    <property type="entry name" value="REX4_like"/>
    <property type="match status" value="1"/>
</dbReference>
<evidence type="ECO:0000256" key="1">
    <source>
        <dbReference type="ARBA" id="ARBA00004123"/>
    </source>
</evidence>
<dbReference type="FunFam" id="3.30.420.10:FF:000007">
    <property type="entry name" value="Interferon-stimulated exonuclease gene 20"/>
    <property type="match status" value="1"/>
</dbReference>
<dbReference type="GO" id="GO:0005634">
    <property type="term" value="C:nucleus"/>
    <property type="evidence" value="ECO:0007669"/>
    <property type="project" value="UniProtKB-SubCell"/>
</dbReference>
<accession>A0AAV5QK56</accession>
<keyword evidence="4" id="KW-0698">rRNA processing</keyword>
<comment type="function">
    <text evidence="9">Exoribonuclease involved in ribosome biosynthesis. Involved in the processing of ITS1, the internal transcribed spacer localized between the 18S and 5.8S rRNAs.</text>
</comment>
<evidence type="ECO:0000256" key="6">
    <source>
        <dbReference type="ARBA" id="ARBA00022801"/>
    </source>
</evidence>
<evidence type="ECO:0000256" key="4">
    <source>
        <dbReference type="ARBA" id="ARBA00022552"/>
    </source>
</evidence>
<dbReference type="InterPro" id="IPR047021">
    <property type="entry name" value="REXO1/3/4-like"/>
</dbReference>
<keyword evidence="7 12" id="KW-0269">Exonuclease</keyword>
<evidence type="ECO:0000256" key="2">
    <source>
        <dbReference type="ARBA" id="ARBA00010489"/>
    </source>
</evidence>
<dbReference type="GO" id="GO:0006364">
    <property type="term" value="P:rRNA processing"/>
    <property type="evidence" value="ECO:0007669"/>
    <property type="project" value="UniProtKB-KW"/>
</dbReference>
<feature type="domain" description="Exonuclease" evidence="11">
    <location>
        <begin position="135"/>
        <end position="295"/>
    </location>
</feature>
<dbReference type="SMART" id="SM00479">
    <property type="entry name" value="EXOIII"/>
    <property type="match status" value="1"/>
</dbReference>
<evidence type="ECO:0000256" key="5">
    <source>
        <dbReference type="ARBA" id="ARBA00022722"/>
    </source>
</evidence>
<gene>
    <name evidence="12" type="ORF">DASC09_023860</name>
</gene>
<evidence type="ECO:0000256" key="10">
    <source>
        <dbReference type="SAM" id="MobiDB-lite"/>
    </source>
</evidence>
<comment type="caution">
    <text evidence="12">The sequence shown here is derived from an EMBL/GenBank/DDBJ whole genome shotgun (WGS) entry which is preliminary data.</text>
</comment>
<dbReference type="InterPro" id="IPR036397">
    <property type="entry name" value="RNaseH_sf"/>
</dbReference>
<dbReference type="InterPro" id="IPR013520">
    <property type="entry name" value="Ribonucl_H"/>
</dbReference>
<dbReference type="Proteomes" id="UP001360560">
    <property type="component" value="Unassembled WGS sequence"/>
</dbReference>
<protein>
    <recommendedName>
        <fullName evidence="3">RNA exonuclease 4</fullName>
    </recommendedName>
</protein>
<keyword evidence="5" id="KW-0540">Nuclease</keyword>
<evidence type="ECO:0000256" key="3">
    <source>
        <dbReference type="ARBA" id="ARBA00016937"/>
    </source>
</evidence>